<dbReference type="AlphaFoldDB" id="A0A8S9LE62"/>
<sequence>MSQRSLSYSRLDEIDTGLQAQRSTLIQSQNKYMERPGEPRNRMPPLGNLTSENRTMSAARTVHQMGFSDPTRQARGYDPRRPTDADPQREDLGIPGETGTWRQRSWSSARVAGRCNGEAQSAHGSSEVAHQVSGLTVPGRLVTAIGEGV</sequence>
<comment type="caution">
    <text evidence="2">The sequence shown here is derived from an EMBL/GenBank/DDBJ whole genome shotgun (WGS) entry which is preliminary data.</text>
</comment>
<evidence type="ECO:0000313" key="2">
    <source>
        <dbReference type="EMBL" id="KAF2604327.1"/>
    </source>
</evidence>
<organism evidence="2">
    <name type="scientific">Brassica cretica</name>
    <name type="common">Mustard</name>
    <dbReference type="NCBI Taxonomy" id="69181"/>
    <lineage>
        <taxon>Eukaryota</taxon>
        <taxon>Viridiplantae</taxon>
        <taxon>Streptophyta</taxon>
        <taxon>Embryophyta</taxon>
        <taxon>Tracheophyta</taxon>
        <taxon>Spermatophyta</taxon>
        <taxon>Magnoliopsida</taxon>
        <taxon>eudicotyledons</taxon>
        <taxon>Gunneridae</taxon>
        <taxon>Pentapetalae</taxon>
        <taxon>rosids</taxon>
        <taxon>malvids</taxon>
        <taxon>Brassicales</taxon>
        <taxon>Brassicaceae</taxon>
        <taxon>Brassiceae</taxon>
        <taxon>Brassica</taxon>
    </lineage>
</organism>
<evidence type="ECO:0000256" key="1">
    <source>
        <dbReference type="SAM" id="MobiDB-lite"/>
    </source>
</evidence>
<protein>
    <submittedName>
        <fullName evidence="2">Uncharacterized protein</fullName>
    </submittedName>
</protein>
<gene>
    <name evidence="2" type="ORF">F2Q70_00026433</name>
</gene>
<reference evidence="2" key="1">
    <citation type="submission" date="2019-12" db="EMBL/GenBank/DDBJ databases">
        <title>Genome sequencing and annotation of Brassica cretica.</title>
        <authorList>
            <person name="Studholme D.J."/>
            <person name="Sarris P.F."/>
        </authorList>
    </citation>
    <scope>NUCLEOTIDE SEQUENCE</scope>
    <source>
        <strain evidence="2">PFS-102/07</strain>
        <tissue evidence="2">Leaf</tissue>
    </source>
</reference>
<feature type="compositionally biased region" description="Basic and acidic residues" evidence="1">
    <location>
        <begin position="32"/>
        <end position="41"/>
    </location>
</feature>
<feature type="region of interest" description="Disordered" evidence="1">
    <location>
        <begin position="1"/>
        <end position="105"/>
    </location>
</feature>
<dbReference type="EMBL" id="QGKY02000094">
    <property type="protein sequence ID" value="KAF2604327.1"/>
    <property type="molecule type" value="Genomic_DNA"/>
</dbReference>
<feature type="compositionally biased region" description="Basic and acidic residues" evidence="1">
    <location>
        <begin position="75"/>
        <end position="92"/>
    </location>
</feature>
<proteinExistence type="predicted"/>
<accession>A0A8S9LE62</accession>
<feature type="compositionally biased region" description="Polar residues" evidence="1">
    <location>
        <begin position="18"/>
        <end position="31"/>
    </location>
</feature>
<name>A0A8S9LE62_BRACR</name>
<feature type="compositionally biased region" description="Polar residues" evidence="1">
    <location>
        <begin position="48"/>
        <end position="58"/>
    </location>
</feature>